<dbReference type="InterPro" id="IPR045078">
    <property type="entry name" value="TST/MPST-like"/>
</dbReference>
<evidence type="ECO:0000259" key="4">
    <source>
        <dbReference type="PROSITE" id="PS50206"/>
    </source>
</evidence>
<dbReference type="InterPro" id="IPR001763">
    <property type="entry name" value="Rhodanese-like_dom"/>
</dbReference>
<evidence type="ECO:0000256" key="2">
    <source>
        <dbReference type="ARBA" id="ARBA00022737"/>
    </source>
</evidence>
<dbReference type="Pfam" id="PF00581">
    <property type="entry name" value="Rhodanese"/>
    <property type="match status" value="2"/>
</dbReference>
<protein>
    <submittedName>
        <fullName evidence="5">3-mercaptopyruvate sulfurtransferase</fullName>
    </submittedName>
</protein>
<reference evidence="5 6" key="1">
    <citation type="submission" date="2020-11" db="EMBL/GenBank/DDBJ databases">
        <authorList>
            <person name="Lassalle F."/>
        </authorList>
    </citation>
    <scope>NUCLEOTIDE SEQUENCE [LARGE SCALE GENOMIC DNA]</scope>
    <source>
        <strain evidence="5 6">JC140</strain>
    </source>
</reference>
<gene>
    <name evidence="5" type="ORF">REJC140_04141</name>
</gene>
<comment type="caution">
    <text evidence="5">The sequence shown here is derived from an EMBL/GenBank/DDBJ whole genome shotgun (WGS) entry which is preliminary data.</text>
</comment>
<dbReference type="PROSITE" id="PS50206">
    <property type="entry name" value="RHODANESE_3"/>
    <property type="match status" value="2"/>
</dbReference>
<proteinExistence type="predicted"/>
<organism evidence="5 6">
    <name type="scientific">Pseudorhizobium endolithicum</name>
    <dbReference type="NCBI Taxonomy" id="1191678"/>
    <lineage>
        <taxon>Bacteria</taxon>
        <taxon>Pseudomonadati</taxon>
        <taxon>Pseudomonadota</taxon>
        <taxon>Alphaproteobacteria</taxon>
        <taxon>Hyphomicrobiales</taxon>
        <taxon>Rhizobiaceae</taxon>
        <taxon>Rhizobium/Agrobacterium group</taxon>
        <taxon>Pseudorhizobium</taxon>
    </lineage>
</organism>
<evidence type="ECO:0000313" key="5">
    <source>
        <dbReference type="EMBL" id="CAD7046811.1"/>
    </source>
</evidence>
<dbReference type="CDD" id="cd01449">
    <property type="entry name" value="TST_Repeat_2"/>
    <property type="match status" value="1"/>
</dbReference>
<feature type="region of interest" description="Disordered" evidence="3">
    <location>
        <begin position="267"/>
        <end position="288"/>
    </location>
</feature>
<dbReference type="Gene3D" id="3.40.250.10">
    <property type="entry name" value="Rhodanese-like domain"/>
    <property type="match status" value="2"/>
</dbReference>
<evidence type="ECO:0000313" key="6">
    <source>
        <dbReference type="Proteomes" id="UP000606921"/>
    </source>
</evidence>
<name>A0ABM8PT10_9HYPH</name>
<dbReference type="EMBL" id="CABFWF030000013">
    <property type="protein sequence ID" value="CAD7046811.1"/>
    <property type="molecule type" value="Genomic_DNA"/>
</dbReference>
<evidence type="ECO:0000256" key="3">
    <source>
        <dbReference type="SAM" id="MobiDB-lite"/>
    </source>
</evidence>
<keyword evidence="2" id="KW-0677">Repeat</keyword>
<feature type="domain" description="Rhodanese" evidence="4">
    <location>
        <begin position="166"/>
        <end position="279"/>
    </location>
</feature>
<dbReference type="InterPro" id="IPR036873">
    <property type="entry name" value="Rhodanese-like_dom_sf"/>
</dbReference>
<dbReference type="Proteomes" id="UP000606921">
    <property type="component" value="Unassembled WGS sequence"/>
</dbReference>
<dbReference type="PANTHER" id="PTHR11364">
    <property type="entry name" value="THIOSULFATE SULFERTANSFERASE"/>
    <property type="match status" value="1"/>
</dbReference>
<sequence>MTETSRFVVSSGWLAGEMGSPDLRIVDASFYLPAQKRNADAEYAAGHIPGAVRFDHDAVADHSTDLPHVVPSPQVFAEAVGKLGISENDRIVIYDGPGIFSAPRAWWLFRIMGARNVFILDGGLDGWKAEGRALEATVPSPRPAVFTPRFRPEKVVDLQTMRRIVADGSAQIADARSAGRFAGTEPEPRAGLRSGHMPGARNLPSGFFSSNGKLKSLPELHDILRDAGLDLDRPVVTSCGSGITAAIITLALESLGQEDNRLYDGSWTEWGGQADTPVVSGPPDPGAA</sequence>
<dbReference type="NCBIfam" id="NF008557">
    <property type="entry name" value="PRK11493.1"/>
    <property type="match status" value="1"/>
</dbReference>
<dbReference type="CDD" id="cd01448">
    <property type="entry name" value="TST_Repeat_1"/>
    <property type="match status" value="1"/>
</dbReference>
<evidence type="ECO:0000256" key="1">
    <source>
        <dbReference type="ARBA" id="ARBA00022679"/>
    </source>
</evidence>
<keyword evidence="6" id="KW-1185">Reference proteome</keyword>
<dbReference type="InterPro" id="IPR001307">
    <property type="entry name" value="Thiosulphate_STrfase_CS"/>
</dbReference>
<dbReference type="RefSeq" id="WP_142520843.1">
    <property type="nucleotide sequence ID" value="NZ_CABFWF030000013.1"/>
</dbReference>
<dbReference type="SMART" id="SM00450">
    <property type="entry name" value="RHOD"/>
    <property type="match status" value="2"/>
</dbReference>
<accession>A0ABM8PT10</accession>
<dbReference type="PROSITE" id="PS00380">
    <property type="entry name" value="RHODANESE_1"/>
    <property type="match status" value="1"/>
</dbReference>
<keyword evidence="1" id="KW-0808">Transferase</keyword>
<dbReference type="PANTHER" id="PTHR11364:SF27">
    <property type="entry name" value="SULFURTRANSFERASE"/>
    <property type="match status" value="1"/>
</dbReference>
<dbReference type="SUPFAM" id="SSF52821">
    <property type="entry name" value="Rhodanese/Cell cycle control phosphatase"/>
    <property type="match status" value="2"/>
</dbReference>
<feature type="domain" description="Rhodanese" evidence="4">
    <location>
        <begin position="19"/>
        <end position="136"/>
    </location>
</feature>